<gene>
    <name evidence="2" type="ORF">g.26664</name>
</gene>
<dbReference type="SUPFAM" id="SSF82153">
    <property type="entry name" value="FAS1 domain"/>
    <property type="match status" value="4"/>
</dbReference>
<dbReference type="AlphaFoldDB" id="A0A1B6D8R0"/>
<feature type="domain" description="FAS1" evidence="1">
    <location>
        <begin position="36"/>
        <end position="166"/>
    </location>
</feature>
<dbReference type="SMART" id="SM00554">
    <property type="entry name" value="FAS1"/>
    <property type="match status" value="4"/>
</dbReference>
<name>A0A1B6D8R0_9HEMI</name>
<feature type="domain" description="FAS1" evidence="1">
    <location>
        <begin position="494"/>
        <end position="641"/>
    </location>
</feature>
<organism evidence="2">
    <name type="scientific">Clastoptera arizonana</name>
    <name type="common">Arizona spittle bug</name>
    <dbReference type="NCBI Taxonomy" id="38151"/>
    <lineage>
        <taxon>Eukaryota</taxon>
        <taxon>Metazoa</taxon>
        <taxon>Ecdysozoa</taxon>
        <taxon>Arthropoda</taxon>
        <taxon>Hexapoda</taxon>
        <taxon>Insecta</taxon>
        <taxon>Pterygota</taxon>
        <taxon>Neoptera</taxon>
        <taxon>Paraneoptera</taxon>
        <taxon>Hemiptera</taxon>
        <taxon>Auchenorrhyncha</taxon>
        <taxon>Cercopoidea</taxon>
        <taxon>Clastopteridae</taxon>
        <taxon>Clastoptera</taxon>
    </lineage>
</organism>
<dbReference type="Gene3D" id="2.30.180.10">
    <property type="entry name" value="FAS1 domain"/>
    <property type="match status" value="4"/>
</dbReference>
<dbReference type="InterPro" id="IPR036378">
    <property type="entry name" value="FAS1_dom_sf"/>
</dbReference>
<dbReference type="GO" id="GO:0005615">
    <property type="term" value="C:extracellular space"/>
    <property type="evidence" value="ECO:0007669"/>
    <property type="project" value="TreeGrafter"/>
</dbReference>
<dbReference type="PANTHER" id="PTHR10900:SF80">
    <property type="entry name" value="FASCICLIN-1"/>
    <property type="match status" value="1"/>
</dbReference>
<sequence>MAKSVSKFVKNRLSVVLFFYLSLNLPGIWARGYGNNFTLEQKIRDDTDLSQFYILLEKSEIAKFTILHRSCTVFAPSNNAFQYFTGVGDETLLLYHMTNSAQTLNQLSQSLSSDVDGNAPIWITRKRGATREDIYVNNAKINIQKSNLQFNSNGKRQVLHIIDSVLEPLRPLNKNDYGSNPNPNALGFLNQSERFDIAPYRIRSFRQRVHMLERDKVFEADGRFTFFIPVDEGGQQSYRTEKIDQKVIDGHVIPKHVLFTSSTPDKKEYETLAFTDNIKVTLFFETETDNKGNKTYIKSSTKVGDQYHITGVVLAEVVKANIPVKNGVVHLINKPLMVVDSTVKEFLESFKDREDGPLYKFYEVIRDVDGDFMERITKMKDVTLFAPSNSAWRDSKLTNLLQDKSKIRDILNMHLVEEKLPLEKIIYYNKNENNLFQVPTQTPRKKLYFNVIMSGNNKTLTVEGGGVNATVIQPDIAATNGFVHIIDRVLGVPFTTVGRKLATDPMLNKTNELGKYENFNDQLDDPHKHYTYFVPRDFAWGKMEARHPSAHKKIFMNEFGYHVKQILERHLVADGRSYTMAELKRHSNDTITLPSFRDVLNIRVKENDKSYYIEWENEWIHVFRPDVECTNGIIHVIDGVFIKESDIQVNSATKDHIPSLGLGLWTLFALCISLITARML</sequence>
<evidence type="ECO:0000259" key="1">
    <source>
        <dbReference type="PROSITE" id="PS50213"/>
    </source>
</evidence>
<proteinExistence type="predicted"/>
<dbReference type="InterPro" id="IPR000782">
    <property type="entry name" value="FAS1_domain"/>
</dbReference>
<dbReference type="PROSITE" id="PS50213">
    <property type="entry name" value="FAS1"/>
    <property type="match status" value="4"/>
</dbReference>
<dbReference type="EMBL" id="GEDC01015215">
    <property type="protein sequence ID" value="JAS22083.1"/>
    <property type="molecule type" value="Transcribed_RNA"/>
</dbReference>
<dbReference type="InterPro" id="IPR050904">
    <property type="entry name" value="Adhesion/Biosynth-related"/>
</dbReference>
<feature type="domain" description="FAS1" evidence="1">
    <location>
        <begin position="182"/>
        <end position="336"/>
    </location>
</feature>
<dbReference type="PANTHER" id="PTHR10900">
    <property type="entry name" value="PERIOSTIN-RELATED"/>
    <property type="match status" value="1"/>
</dbReference>
<feature type="domain" description="FAS1" evidence="1">
    <location>
        <begin position="345"/>
        <end position="490"/>
    </location>
</feature>
<reference evidence="2" key="1">
    <citation type="submission" date="2015-12" db="EMBL/GenBank/DDBJ databases">
        <title>De novo transcriptome assembly of four potential Pierce s Disease insect vectors from Arizona vineyards.</title>
        <authorList>
            <person name="Tassone E.E."/>
        </authorList>
    </citation>
    <scope>NUCLEOTIDE SEQUENCE</scope>
</reference>
<protein>
    <recommendedName>
        <fullName evidence="1">FAS1 domain-containing protein</fullName>
    </recommendedName>
</protein>
<dbReference type="Pfam" id="PF02469">
    <property type="entry name" value="Fasciclin"/>
    <property type="match status" value="4"/>
</dbReference>
<accession>A0A1B6D8R0</accession>
<evidence type="ECO:0000313" key="2">
    <source>
        <dbReference type="EMBL" id="JAS22083.1"/>
    </source>
</evidence>